<evidence type="ECO:0000313" key="3">
    <source>
        <dbReference type="EMBL" id="TMW67363.1"/>
    </source>
</evidence>
<dbReference type="InterPro" id="IPR001680">
    <property type="entry name" value="WD40_rpt"/>
</dbReference>
<feature type="compositionally biased region" description="Low complexity" evidence="1">
    <location>
        <begin position="599"/>
        <end position="615"/>
    </location>
</feature>
<feature type="compositionally biased region" description="Polar residues" evidence="1">
    <location>
        <begin position="655"/>
        <end position="664"/>
    </location>
</feature>
<dbReference type="EMBL" id="SPLM01000005">
    <property type="protein sequence ID" value="TMW67363.1"/>
    <property type="molecule type" value="Genomic_DNA"/>
</dbReference>
<sequence>MKPSTRADVTFCSVERVGRQTFLVLCTTLAWQVYRLDKFSGGRETLTPVQIAIDDSQDGALLSNVRILRLFQLLPDQEKEKPARLTAINTSIGGLFVSERCQEVDYSHTSASSTTDSSDDEAQGSEDITIFSFASERILKRLPPTTSTVVDVQIQRSTAAILCESHEIMLLNLRTLTVDQRIPSLSSLAMALGPRWIAYPGFSPPEDEDSDGDDSIDMIPEALVSGGSRQMLQSQSGSMSSTSPSYTAIDVAQNVASGLYYFSKTIAPYLSSSPSTSTSTTTSTTTSTQVLSSTPPTATQKGTFASTTSPHAGWVVVQDLRTGRVLANFKSHSTALVNLAFDPSGSLLATSSMKGQNVHVYRLLPPLQTQRRRGHGVERQQLLYKLQRGITHASIADISFSQDSKWISVTSAHGTSHMYAIHPEGSHLSAETHATKQVDDGAELLHARGRQVRDFCAPFRPFETQTVTRVLKIHHELHSNVAVASASASLGLGASSVMFNNNSPPGGVLAYAGTALVGTALDASQALLTQLAQSTTNNLPRVDLGVEDQSLSARRQRRRRRMSFLFAVDGLKVLICCDGNLKLYDLSAQTSHNDRKGSRATASSSGGSTSSLSSKTRPTLFGVNVTISELKTWDLLEGPRVRTESLSPGEAVRESASSPTLNSRSRIEMRSFRQQGLPLWAHPKVAFRVQDLENPEGALVQVKRKGPSQDTATDGGDEQQLFVMEMDSYFGLGGSPVFTGQPDHRVSPQAPPPLDLTESINLAMSTRVPTPESMASPAEPLGFKLATPVNVPNSKNAKKKAKKKTGRTSPSDSDSSGDSSSSISTTVSSSPSMLQFTLQDMYFVPKDEE</sequence>
<keyword evidence="4" id="KW-1185">Reference proteome</keyword>
<feature type="domain" description="BCAS3 WD40" evidence="2">
    <location>
        <begin position="232"/>
        <end position="438"/>
    </location>
</feature>
<dbReference type="PANTHER" id="PTHR13268:SF0">
    <property type="entry name" value="BCAS3 MICROTUBULE ASSOCIATED CELL MIGRATION FACTOR"/>
    <property type="match status" value="1"/>
</dbReference>
<feature type="region of interest" description="Disordered" evidence="1">
    <location>
        <begin position="590"/>
        <end position="615"/>
    </location>
</feature>
<feature type="region of interest" description="Disordered" evidence="1">
    <location>
        <begin position="271"/>
        <end position="306"/>
    </location>
</feature>
<dbReference type="InterPro" id="IPR048382">
    <property type="entry name" value="BCAS3_WD40"/>
</dbReference>
<protein>
    <recommendedName>
        <fullName evidence="2">BCAS3 WD40 domain-containing protein</fullName>
    </recommendedName>
</protein>
<dbReference type="InterPro" id="IPR015943">
    <property type="entry name" value="WD40/YVTN_repeat-like_dom_sf"/>
</dbReference>
<dbReference type="Pfam" id="PF21034">
    <property type="entry name" value="BCAS3_WD40"/>
    <property type="match status" value="1"/>
</dbReference>
<evidence type="ECO:0000313" key="4">
    <source>
        <dbReference type="Proteomes" id="UP000794436"/>
    </source>
</evidence>
<dbReference type="AlphaFoldDB" id="A0A8K1FR92"/>
<dbReference type="InterPro" id="IPR045142">
    <property type="entry name" value="BCAS3-like"/>
</dbReference>
<dbReference type="GO" id="GO:0006914">
    <property type="term" value="P:autophagy"/>
    <property type="evidence" value="ECO:0007669"/>
    <property type="project" value="InterPro"/>
</dbReference>
<dbReference type="GO" id="GO:0005737">
    <property type="term" value="C:cytoplasm"/>
    <property type="evidence" value="ECO:0007669"/>
    <property type="project" value="TreeGrafter"/>
</dbReference>
<dbReference type="SUPFAM" id="SSF50978">
    <property type="entry name" value="WD40 repeat-like"/>
    <property type="match status" value="1"/>
</dbReference>
<feature type="compositionally biased region" description="Low complexity" evidence="1">
    <location>
        <begin position="808"/>
        <end position="832"/>
    </location>
</feature>
<accession>A0A8K1FR92</accession>
<comment type="caution">
    <text evidence="3">The sequence shown here is derived from an EMBL/GenBank/DDBJ whole genome shotgun (WGS) entry which is preliminary data.</text>
</comment>
<evidence type="ECO:0000256" key="1">
    <source>
        <dbReference type="SAM" id="MobiDB-lite"/>
    </source>
</evidence>
<feature type="region of interest" description="Disordered" evidence="1">
    <location>
        <begin position="784"/>
        <end position="836"/>
    </location>
</feature>
<dbReference type="GO" id="GO:0042594">
    <property type="term" value="P:response to starvation"/>
    <property type="evidence" value="ECO:0007669"/>
    <property type="project" value="TreeGrafter"/>
</dbReference>
<reference evidence="3" key="1">
    <citation type="submission" date="2019-03" db="EMBL/GenBank/DDBJ databases">
        <title>Long read genome sequence of the mycoparasitic Pythium oligandrum ATCC 38472 isolated from sugarbeet rhizosphere.</title>
        <authorList>
            <person name="Gaulin E."/>
        </authorList>
    </citation>
    <scope>NUCLEOTIDE SEQUENCE</scope>
    <source>
        <strain evidence="3">ATCC 38472_TT</strain>
    </source>
</reference>
<proteinExistence type="predicted"/>
<dbReference type="PANTHER" id="PTHR13268">
    <property type="entry name" value="BREAST CARCINOMA AMPLIFIED SEQUENCE 3"/>
    <property type="match status" value="1"/>
</dbReference>
<feature type="compositionally biased region" description="Low complexity" evidence="1">
    <location>
        <begin position="271"/>
        <end position="297"/>
    </location>
</feature>
<dbReference type="Gene3D" id="2.130.10.10">
    <property type="entry name" value="YVTN repeat-like/Quinoprotein amine dehydrogenase"/>
    <property type="match status" value="1"/>
</dbReference>
<dbReference type="SMART" id="SM00320">
    <property type="entry name" value="WD40"/>
    <property type="match status" value="2"/>
</dbReference>
<gene>
    <name evidence="3" type="ORF">Poli38472_012479</name>
</gene>
<dbReference type="OrthoDB" id="25778at2759"/>
<dbReference type="InterPro" id="IPR036322">
    <property type="entry name" value="WD40_repeat_dom_sf"/>
</dbReference>
<feature type="region of interest" description="Disordered" evidence="1">
    <location>
        <begin position="737"/>
        <end position="756"/>
    </location>
</feature>
<name>A0A8K1FR92_PYTOL</name>
<dbReference type="Proteomes" id="UP000794436">
    <property type="component" value="Unassembled WGS sequence"/>
</dbReference>
<organism evidence="3 4">
    <name type="scientific">Pythium oligandrum</name>
    <name type="common">Mycoparasitic fungus</name>
    <dbReference type="NCBI Taxonomy" id="41045"/>
    <lineage>
        <taxon>Eukaryota</taxon>
        <taxon>Sar</taxon>
        <taxon>Stramenopiles</taxon>
        <taxon>Oomycota</taxon>
        <taxon>Peronosporomycetes</taxon>
        <taxon>Pythiales</taxon>
        <taxon>Pythiaceae</taxon>
        <taxon>Pythium</taxon>
    </lineage>
</organism>
<feature type="compositionally biased region" description="Basic residues" evidence="1">
    <location>
        <begin position="796"/>
        <end position="806"/>
    </location>
</feature>
<feature type="region of interest" description="Disordered" evidence="1">
    <location>
        <begin position="643"/>
        <end position="664"/>
    </location>
</feature>
<evidence type="ECO:0000259" key="2">
    <source>
        <dbReference type="Pfam" id="PF21034"/>
    </source>
</evidence>